<reference evidence="18 19" key="1">
    <citation type="submission" date="2017-08" db="EMBL/GenBank/DDBJ databases">
        <title>Acidophilic green algal genome provides insights into adaptation to an acidic environment.</title>
        <authorList>
            <person name="Hirooka S."/>
            <person name="Hirose Y."/>
            <person name="Kanesaki Y."/>
            <person name="Higuchi S."/>
            <person name="Fujiwara T."/>
            <person name="Onuma R."/>
            <person name="Era A."/>
            <person name="Ohbayashi R."/>
            <person name="Uzuka A."/>
            <person name="Nozaki H."/>
            <person name="Yoshikawa H."/>
            <person name="Miyagishima S.Y."/>
        </authorList>
    </citation>
    <scope>NUCLEOTIDE SEQUENCE [LARGE SCALE GENOMIC DNA]</scope>
    <source>
        <strain evidence="18 19">NIES-2499</strain>
    </source>
</reference>
<evidence type="ECO:0000256" key="13">
    <source>
        <dbReference type="ARBA" id="ARBA00023180"/>
    </source>
</evidence>
<dbReference type="Proteomes" id="UP000232323">
    <property type="component" value="Unassembled WGS sequence"/>
</dbReference>
<evidence type="ECO:0000256" key="8">
    <source>
        <dbReference type="ARBA" id="ARBA00022968"/>
    </source>
</evidence>
<evidence type="ECO:0000256" key="4">
    <source>
        <dbReference type="ARBA" id="ARBA00012269"/>
    </source>
</evidence>
<protein>
    <recommendedName>
        <fullName evidence="4">procollagen-proline 4-dioxygenase</fullName>
        <ecNumber evidence="4">1.14.11.2</ecNumber>
    </recommendedName>
</protein>
<keyword evidence="8" id="KW-0735">Signal-anchor</keyword>
<dbReference type="PANTHER" id="PTHR10869:SF238">
    <property type="entry name" value="PROLYL 4-HYDROXYLASE 6-RELATED"/>
    <property type="match status" value="1"/>
</dbReference>
<feature type="domain" description="ShKT" evidence="17">
    <location>
        <begin position="272"/>
        <end position="306"/>
    </location>
</feature>
<dbReference type="AlphaFoldDB" id="A0A250WXX9"/>
<evidence type="ECO:0000256" key="2">
    <source>
        <dbReference type="ARBA" id="ARBA00004648"/>
    </source>
</evidence>
<comment type="subcellular location">
    <subcellularLocation>
        <location evidence="2">Endoplasmic reticulum membrane</location>
        <topology evidence="2">Single-pass type II membrane protein</topology>
    </subcellularLocation>
</comment>
<evidence type="ECO:0000256" key="15">
    <source>
        <dbReference type="SAM" id="SignalP"/>
    </source>
</evidence>
<evidence type="ECO:0000313" key="18">
    <source>
        <dbReference type="EMBL" id="GAX75380.1"/>
    </source>
</evidence>
<evidence type="ECO:0000313" key="19">
    <source>
        <dbReference type="Proteomes" id="UP000232323"/>
    </source>
</evidence>
<dbReference type="FunFam" id="2.60.120.620:FF:000002">
    <property type="entry name" value="Prolyl 4-hydroxylase 4"/>
    <property type="match status" value="1"/>
</dbReference>
<keyword evidence="10" id="KW-0560">Oxidoreductase</keyword>
<dbReference type="PANTHER" id="PTHR10869">
    <property type="entry name" value="PROLYL 4-HYDROXYLASE ALPHA SUBUNIT"/>
    <property type="match status" value="1"/>
</dbReference>
<accession>A0A250WXX9</accession>
<dbReference type="InterPro" id="IPR006620">
    <property type="entry name" value="Pro_4_hyd_alph"/>
</dbReference>
<evidence type="ECO:0000256" key="14">
    <source>
        <dbReference type="ARBA" id="ARBA00049169"/>
    </source>
</evidence>
<comment type="catalytic activity">
    <reaction evidence="14">
        <text>L-prolyl-[collagen] + 2-oxoglutarate + O2 = trans-4-hydroxy-L-prolyl-[collagen] + succinate + CO2</text>
        <dbReference type="Rhea" id="RHEA:18945"/>
        <dbReference type="Rhea" id="RHEA-COMP:11676"/>
        <dbReference type="Rhea" id="RHEA-COMP:11680"/>
        <dbReference type="ChEBI" id="CHEBI:15379"/>
        <dbReference type="ChEBI" id="CHEBI:16526"/>
        <dbReference type="ChEBI" id="CHEBI:16810"/>
        <dbReference type="ChEBI" id="CHEBI:30031"/>
        <dbReference type="ChEBI" id="CHEBI:50342"/>
        <dbReference type="ChEBI" id="CHEBI:61965"/>
        <dbReference type="EC" id="1.14.11.2"/>
    </reaction>
</comment>
<keyword evidence="13" id="KW-0325">Glycoprotein</keyword>
<sequence length="311" mass="34338">MRAHLFTFQAFAFLFSVYSAPVLDTLPDALLNGTGHTVGYGELKEEWRGEVIHLSWAPRAFLLKNFMTDEECDHIIALAEPHMIKSMVVDNDTGGSVPSEVRTSSGTSLAKGHDDIIRRIEKRVAQVTMIPVGHQEGLQILHYQDGQKYEAHYDFFHDAVNAAPEQGGQRVVTVLMYLTTVEEGGETVFPNADKKVSGDKWSDCAKKGMAVKATRGDALMFYSLKPDGSNDPSSLHSSCPTTQGNKWSATKWIHVSPVMPQNKKAELQPGECGDSHEQCAEWAYFGECEKNPGFMASSCKKSCKLCEKLSS</sequence>
<dbReference type="InterPro" id="IPR003582">
    <property type="entry name" value="ShKT_dom"/>
</dbReference>
<keyword evidence="15" id="KW-0732">Signal</keyword>
<dbReference type="Pfam" id="PF01549">
    <property type="entry name" value="ShK"/>
    <property type="match status" value="1"/>
</dbReference>
<evidence type="ECO:0000259" key="17">
    <source>
        <dbReference type="PROSITE" id="PS51670"/>
    </source>
</evidence>
<evidence type="ECO:0000256" key="7">
    <source>
        <dbReference type="ARBA" id="ARBA00022964"/>
    </source>
</evidence>
<keyword evidence="11" id="KW-0408">Iron</keyword>
<evidence type="ECO:0000256" key="6">
    <source>
        <dbReference type="ARBA" id="ARBA00022723"/>
    </source>
</evidence>
<keyword evidence="7" id="KW-0223">Dioxygenase</keyword>
<dbReference type="InterPro" id="IPR044862">
    <property type="entry name" value="Pro_4_hyd_alph_FE2OG_OXY"/>
</dbReference>
<dbReference type="EC" id="1.14.11.2" evidence="4"/>
<keyword evidence="19" id="KW-1185">Reference proteome</keyword>
<evidence type="ECO:0000256" key="1">
    <source>
        <dbReference type="ARBA" id="ARBA00001961"/>
    </source>
</evidence>
<evidence type="ECO:0000256" key="3">
    <source>
        <dbReference type="ARBA" id="ARBA00006511"/>
    </source>
</evidence>
<comment type="similarity">
    <text evidence="3">Belongs to the P4HA family.</text>
</comment>
<feature type="chain" id="PRO_5013191037" description="procollagen-proline 4-dioxygenase" evidence="15">
    <location>
        <begin position="20"/>
        <end position="311"/>
    </location>
</feature>
<evidence type="ECO:0000256" key="12">
    <source>
        <dbReference type="ARBA" id="ARBA00023136"/>
    </source>
</evidence>
<dbReference type="PROSITE" id="PS51670">
    <property type="entry name" value="SHKT"/>
    <property type="match status" value="1"/>
</dbReference>
<keyword evidence="6" id="KW-0479">Metal-binding</keyword>
<dbReference type="GO" id="GO:0004656">
    <property type="term" value="F:procollagen-proline 4-dioxygenase activity"/>
    <property type="evidence" value="ECO:0007669"/>
    <property type="project" value="UniProtKB-EC"/>
</dbReference>
<keyword evidence="9" id="KW-1133">Transmembrane helix</keyword>
<dbReference type="InterPro" id="IPR005123">
    <property type="entry name" value="Oxoglu/Fe-dep_dioxygenase_dom"/>
</dbReference>
<dbReference type="Pfam" id="PF13640">
    <property type="entry name" value="2OG-FeII_Oxy_3"/>
    <property type="match status" value="1"/>
</dbReference>
<dbReference type="InterPro" id="IPR045054">
    <property type="entry name" value="P4HA-like"/>
</dbReference>
<dbReference type="Gene3D" id="2.60.120.620">
    <property type="entry name" value="q2cbj1_9rhob like domain"/>
    <property type="match status" value="1"/>
</dbReference>
<evidence type="ECO:0000259" key="16">
    <source>
        <dbReference type="PROSITE" id="PS51471"/>
    </source>
</evidence>
<feature type="signal peptide" evidence="15">
    <location>
        <begin position="1"/>
        <end position="19"/>
    </location>
</feature>
<proteinExistence type="inferred from homology"/>
<comment type="cofactor">
    <cofactor evidence="1">
        <name>L-ascorbate</name>
        <dbReference type="ChEBI" id="CHEBI:38290"/>
    </cofactor>
</comment>
<evidence type="ECO:0000256" key="9">
    <source>
        <dbReference type="ARBA" id="ARBA00022989"/>
    </source>
</evidence>
<dbReference type="GO" id="GO:0031418">
    <property type="term" value="F:L-ascorbic acid binding"/>
    <property type="evidence" value="ECO:0007669"/>
    <property type="project" value="InterPro"/>
</dbReference>
<dbReference type="GO" id="GO:0005789">
    <property type="term" value="C:endoplasmic reticulum membrane"/>
    <property type="evidence" value="ECO:0007669"/>
    <property type="project" value="UniProtKB-SubCell"/>
</dbReference>
<comment type="caution">
    <text evidence="18">The sequence shown here is derived from an EMBL/GenBank/DDBJ whole genome shotgun (WGS) entry which is preliminary data.</text>
</comment>
<name>A0A250WXX9_9CHLO</name>
<gene>
    <name evidence="18" type="ORF">CEUSTIGMA_g2824.t1</name>
</gene>
<dbReference type="SMART" id="SM00702">
    <property type="entry name" value="P4Hc"/>
    <property type="match status" value="1"/>
</dbReference>
<evidence type="ECO:0000256" key="5">
    <source>
        <dbReference type="ARBA" id="ARBA00022692"/>
    </source>
</evidence>
<keyword evidence="12" id="KW-0472">Membrane</keyword>
<organism evidence="18 19">
    <name type="scientific">Chlamydomonas eustigma</name>
    <dbReference type="NCBI Taxonomy" id="1157962"/>
    <lineage>
        <taxon>Eukaryota</taxon>
        <taxon>Viridiplantae</taxon>
        <taxon>Chlorophyta</taxon>
        <taxon>core chlorophytes</taxon>
        <taxon>Chlorophyceae</taxon>
        <taxon>CS clade</taxon>
        <taxon>Chlamydomonadales</taxon>
        <taxon>Chlamydomonadaceae</taxon>
        <taxon>Chlamydomonas</taxon>
    </lineage>
</organism>
<feature type="domain" description="Fe2OG dioxygenase" evidence="16">
    <location>
        <begin position="134"/>
        <end position="255"/>
    </location>
</feature>
<keyword evidence="5" id="KW-0812">Transmembrane</keyword>
<dbReference type="OrthoDB" id="420380at2759"/>
<dbReference type="GO" id="GO:0005506">
    <property type="term" value="F:iron ion binding"/>
    <property type="evidence" value="ECO:0007669"/>
    <property type="project" value="InterPro"/>
</dbReference>
<evidence type="ECO:0000256" key="10">
    <source>
        <dbReference type="ARBA" id="ARBA00023002"/>
    </source>
</evidence>
<dbReference type="STRING" id="1157962.A0A250WXX9"/>
<dbReference type="SMART" id="SM00254">
    <property type="entry name" value="ShKT"/>
    <property type="match status" value="1"/>
</dbReference>
<dbReference type="EMBL" id="BEGY01000012">
    <property type="protein sequence ID" value="GAX75380.1"/>
    <property type="molecule type" value="Genomic_DNA"/>
</dbReference>
<dbReference type="PROSITE" id="PS51471">
    <property type="entry name" value="FE2OG_OXY"/>
    <property type="match status" value="1"/>
</dbReference>
<evidence type="ECO:0000256" key="11">
    <source>
        <dbReference type="ARBA" id="ARBA00023004"/>
    </source>
</evidence>